<gene>
    <name evidence="2" type="ORF">F4561_001688</name>
</gene>
<dbReference type="CDD" id="cd20299">
    <property type="entry name" value="cupin_YP766765-like"/>
    <property type="match status" value="1"/>
</dbReference>
<organism evidence="2 3">
    <name type="scientific">Lipingzhangella halophila</name>
    <dbReference type="NCBI Taxonomy" id="1783352"/>
    <lineage>
        <taxon>Bacteria</taxon>
        <taxon>Bacillati</taxon>
        <taxon>Actinomycetota</taxon>
        <taxon>Actinomycetes</taxon>
        <taxon>Streptosporangiales</taxon>
        <taxon>Nocardiopsidaceae</taxon>
        <taxon>Lipingzhangella</taxon>
    </lineage>
</organism>
<evidence type="ECO:0000313" key="2">
    <source>
        <dbReference type="EMBL" id="MBB4930868.1"/>
    </source>
</evidence>
<dbReference type="SUPFAM" id="SSF51182">
    <property type="entry name" value="RmlC-like cupins"/>
    <property type="match status" value="1"/>
</dbReference>
<keyword evidence="2" id="KW-0413">Isomerase</keyword>
<dbReference type="InterPro" id="IPR011051">
    <property type="entry name" value="RmlC_Cupin_sf"/>
</dbReference>
<name>A0A7W7W201_9ACTN</name>
<sequence length="124" mass="12944">MPVLRSTEGTVHEMHGSRFTAYVAPSHGSTELCAWRLEVPAGTQGSAHHVSREEVLHILSGILEVSVDGTPATAEAGDTVLVPAGSSLRVDNPGTHPVAAWVTTSAGIEAVLADGTRLSPLWSR</sequence>
<reference evidence="2 3" key="1">
    <citation type="submission" date="2020-08" db="EMBL/GenBank/DDBJ databases">
        <title>Sequencing the genomes of 1000 actinobacteria strains.</title>
        <authorList>
            <person name="Klenk H.-P."/>
        </authorList>
    </citation>
    <scope>NUCLEOTIDE SEQUENCE [LARGE SCALE GENOMIC DNA]</scope>
    <source>
        <strain evidence="2 3">DSM 102030</strain>
    </source>
</reference>
<dbReference type="RefSeq" id="WP_184576341.1">
    <property type="nucleotide sequence ID" value="NZ_JACHJT010000001.1"/>
</dbReference>
<dbReference type="Pfam" id="PF07883">
    <property type="entry name" value="Cupin_2"/>
    <property type="match status" value="1"/>
</dbReference>
<feature type="domain" description="Cupin type-2" evidence="1">
    <location>
        <begin position="36"/>
        <end position="99"/>
    </location>
</feature>
<proteinExistence type="predicted"/>
<accession>A0A7W7W201</accession>
<protein>
    <submittedName>
        <fullName evidence="2">Mannose-6-phosphate isomerase-like protein (Cupin superfamily)</fullName>
    </submittedName>
</protein>
<evidence type="ECO:0000259" key="1">
    <source>
        <dbReference type="Pfam" id="PF07883"/>
    </source>
</evidence>
<keyword evidence="3" id="KW-1185">Reference proteome</keyword>
<dbReference type="Gene3D" id="2.60.120.10">
    <property type="entry name" value="Jelly Rolls"/>
    <property type="match status" value="1"/>
</dbReference>
<dbReference type="InterPro" id="IPR014710">
    <property type="entry name" value="RmlC-like_jellyroll"/>
</dbReference>
<dbReference type="InterPro" id="IPR013096">
    <property type="entry name" value="Cupin_2"/>
</dbReference>
<dbReference type="EMBL" id="JACHJT010000001">
    <property type="protein sequence ID" value="MBB4930868.1"/>
    <property type="molecule type" value="Genomic_DNA"/>
</dbReference>
<dbReference type="AlphaFoldDB" id="A0A7W7W201"/>
<comment type="caution">
    <text evidence="2">The sequence shown here is derived from an EMBL/GenBank/DDBJ whole genome shotgun (WGS) entry which is preliminary data.</text>
</comment>
<evidence type="ECO:0000313" key="3">
    <source>
        <dbReference type="Proteomes" id="UP000523007"/>
    </source>
</evidence>
<dbReference type="Proteomes" id="UP000523007">
    <property type="component" value="Unassembled WGS sequence"/>
</dbReference>
<dbReference type="GO" id="GO:0016853">
    <property type="term" value="F:isomerase activity"/>
    <property type="evidence" value="ECO:0007669"/>
    <property type="project" value="UniProtKB-KW"/>
</dbReference>